<keyword evidence="1" id="KW-0677">Repeat</keyword>
<dbReference type="PANTHER" id="PTHR43855:SF1">
    <property type="entry name" value="THIOSULFATE SULFURTRANSFERASE"/>
    <property type="match status" value="1"/>
</dbReference>
<protein>
    <recommendedName>
        <fullName evidence="2">Sulfurtransferase</fullName>
    </recommendedName>
</protein>
<dbReference type="PROSITE" id="PS00683">
    <property type="entry name" value="RHODANESE_2"/>
    <property type="match status" value="1"/>
</dbReference>
<comment type="caution">
    <text evidence="4">The sequence shown here is derived from an EMBL/GenBank/DDBJ whole genome shotgun (WGS) entry which is preliminary data.</text>
</comment>
<dbReference type="PANTHER" id="PTHR43855">
    <property type="entry name" value="THIOSULFATE SULFURTRANSFERASE"/>
    <property type="match status" value="1"/>
</dbReference>
<reference evidence="5" key="1">
    <citation type="submission" date="2017-08" db="EMBL/GenBank/DDBJ databases">
        <title>A dynamic microbial community with high functional redundancy inhabits the cold, oxic subseafloor aquifer.</title>
        <authorList>
            <person name="Tully B.J."/>
            <person name="Wheat C.G."/>
            <person name="Glazer B.T."/>
            <person name="Huber J.A."/>
        </authorList>
    </citation>
    <scope>NUCLEOTIDE SEQUENCE [LARGE SCALE GENOMIC DNA]</scope>
</reference>
<gene>
    <name evidence="4" type="ORF">COA71_00600</name>
</gene>
<evidence type="ECO:0000313" key="4">
    <source>
        <dbReference type="EMBL" id="PCJ43405.1"/>
    </source>
</evidence>
<dbReference type="Pfam" id="PF00581">
    <property type="entry name" value="Rhodanese"/>
    <property type="match status" value="2"/>
</dbReference>
<dbReference type="SMART" id="SM00450">
    <property type="entry name" value="RHOD"/>
    <property type="match status" value="2"/>
</dbReference>
<dbReference type="Proteomes" id="UP000228987">
    <property type="component" value="Unassembled WGS sequence"/>
</dbReference>
<evidence type="ECO:0000259" key="3">
    <source>
        <dbReference type="PROSITE" id="PS50206"/>
    </source>
</evidence>
<dbReference type="PROSITE" id="PS00380">
    <property type="entry name" value="RHODANESE_1"/>
    <property type="match status" value="1"/>
</dbReference>
<dbReference type="InterPro" id="IPR051126">
    <property type="entry name" value="Thiosulfate_sulfurtransferase"/>
</dbReference>
<dbReference type="GO" id="GO:0004792">
    <property type="term" value="F:thiosulfate-cyanide sulfurtransferase activity"/>
    <property type="evidence" value="ECO:0007669"/>
    <property type="project" value="InterPro"/>
</dbReference>
<accession>A0A2A5CIS1</accession>
<dbReference type="Gene3D" id="3.40.250.10">
    <property type="entry name" value="Rhodanese-like domain"/>
    <property type="match status" value="2"/>
</dbReference>
<dbReference type="SUPFAM" id="SSF52821">
    <property type="entry name" value="Rhodanese/Cell cycle control phosphatase"/>
    <property type="match status" value="2"/>
</dbReference>
<evidence type="ECO:0000256" key="2">
    <source>
        <dbReference type="RuleBase" id="RU000507"/>
    </source>
</evidence>
<evidence type="ECO:0000256" key="1">
    <source>
        <dbReference type="ARBA" id="ARBA00022737"/>
    </source>
</evidence>
<keyword evidence="2 4" id="KW-0808">Transferase</keyword>
<proteinExistence type="predicted"/>
<sequence length="272" mass="29905">MNLDLIIEPSQLEACLDQPELLIVDLSQPQTYAQAHVPGAVHITPSELMCGIPPATGKLPTLEQLTSLFARIGYRPGQHIVAYDDEGGGWAGRFIWTLDVIGHTNYSYLNGGIHAWLKEGHPVSKEVPQISPSEPVLTIHTEVIAPMAEVLNSLDNDNVKIWDARSAQEYAGTKLTAQRNGHIPGAVNLDWLHTMDKSNNLRLLPLEELQNKLNTLGIKAGNKIITHCQSHHRSGLTYLIAKALGYDVSAYDGSWSEWGNHPDTPIETFSNA</sequence>
<dbReference type="EMBL" id="NVWI01000001">
    <property type="protein sequence ID" value="PCJ43405.1"/>
    <property type="molecule type" value="Genomic_DNA"/>
</dbReference>
<dbReference type="InterPro" id="IPR036873">
    <property type="entry name" value="Rhodanese-like_dom_sf"/>
</dbReference>
<evidence type="ECO:0000313" key="5">
    <source>
        <dbReference type="Proteomes" id="UP000228987"/>
    </source>
</evidence>
<dbReference type="CDD" id="cd01448">
    <property type="entry name" value="TST_Repeat_1"/>
    <property type="match status" value="1"/>
</dbReference>
<dbReference type="PROSITE" id="PS50206">
    <property type="entry name" value="RHODANESE_3"/>
    <property type="match status" value="2"/>
</dbReference>
<dbReference type="AlphaFoldDB" id="A0A2A5CIS1"/>
<name>A0A2A5CIS1_9GAMM</name>
<dbReference type="InterPro" id="IPR001307">
    <property type="entry name" value="Thiosulphate_STrfase_CS"/>
</dbReference>
<organism evidence="4 5">
    <name type="scientific">SAR86 cluster bacterium</name>
    <dbReference type="NCBI Taxonomy" id="2030880"/>
    <lineage>
        <taxon>Bacteria</taxon>
        <taxon>Pseudomonadati</taxon>
        <taxon>Pseudomonadota</taxon>
        <taxon>Gammaproteobacteria</taxon>
        <taxon>SAR86 cluster</taxon>
    </lineage>
</organism>
<dbReference type="CDD" id="cd01449">
    <property type="entry name" value="TST_Repeat_2"/>
    <property type="match status" value="1"/>
</dbReference>
<feature type="domain" description="Rhodanese" evidence="3">
    <location>
        <begin position="17"/>
        <end position="125"/>
    </location>
</feature>
<feature type="domain" description="Rhodanese" evidence="3">
    <location>
        <begin position="155"/>
        <end position="267"/>
    </location>
</feature>
<dbReference type="InterPro" id="IPR001763">
    <property type="entry name" value="Rhodanese-like_dom"/>
</dbReference>